<protein>
    <recommendedName>
        <fullName evidence="4">Mobilization protein</fullName>
    </recommendedName>
</protein>
<organism evidence="2 3">
    <name type="scientific">Bacteroides uniformis (strain ATCC 8492 / DSM 6597 / CCUG 4942 / CIP 103695 / JCM 5828 / KCTC 5204 / NCTC 13054 / VPI 0061)</name>
    <dbReference type="NCBI Taxonomy" id="411479"/>
    <lineage>
        <taxon>Bacteria</taxon>
        <taxon>Pseudomonadati</taxon>
        <taxon>Bacteroidota</taxon>
        <taxon>Bacteroidia</taxon>
        <taxon>Bacteroidales</taxon>
        <taxon>Bacteroidaceae</taxon>
        <taxon>Bacteroides</taxon>
    </lineage>
</organism>
<feature type="region of interest" description="Disordered" evidence="1">
    <location>
        <begin position="82"/>
        <end position="107"/>
    </location>
</feature>
<reference evidence="2" key="1">
    <citation type="submission" date="2007-06" db="EMBL/GenBank/DDBJ databases">
        <authorList>
            <person name="Fulton L."/>
            <person name="Clifton S."/>
            <person name="Fulton B."/>
            <person name="Xu J."/>
            <person name="Minx P."/>
            <person name="Pepin K.H."/>
            <person name="Johnson M."/>
            <person name="Thiruvilangam P."/>
            <person name="Bhonagiri V."/>
            <person name="Nash W.E."/>
            <person name="Mardis E.R."/>
            <person name="Wilson R.K."/>
        </authorList>
    </citation>
    <scope>NUCLEOTIDE SEQUENCE [LARGE SCALE GENOMIC DNA]</scope>
    <source>
        <strain evidence="2">ATCC 8492</strain>
    </source>
</reference>
<dbReference type="Proteomes" id="UP000004110">
    <property type="component" value="Unassembled WGS sequence"/>
</dbReference>
<proteinExistence type="predicted"/>
<gene>
    <name evidence="2" type="ORF">BACUNI_03380</name>
</gene>
<dbReference type="AlphaFoldDB" id="A0ABC9N9P4"/>
<evidence type="ECO:0000313" key="2">
    <source>
        <dbReference type="EMBL" id="EDO53365.1"/>
    </source>
</evidence>
<dbReference type="EMBL" id="AAYH02000046">
    <property type="protein sequence ID" value="EDO53365.1"/>
    <property type="molecule type" value="Genomic_DNA"/>
</dbReference>
<evidence type="ECO:0008006" key="4">
    <source>
        <dbReference type="Google" id="ProtNLM"/>
    </source>
</evidence>
<sequence length="123" mass="13804">MRQNSAINKRGFNNSLRDSRKIFFESDSVTRTTGATSCRIAENGTHSRRLRYLCGKSLNVLVYGNRIYREKDLRDDAGVIQRPLGESRRPQAQKRRRAAGKVAHGRGGLRAVENQPAHVAVIA</sequence>
<name>A0ABC9N9P4_BACUC</name>
<comment type="caution">
    <text evidence="2">The sequence shown here is derived from an EMBL/GenBank/DDBJ whole genome shotgun (WGS) entry which is preliminary data.</text>
</comment>
<accession>A0ABC9N9P4</accession>
<keyword evidence="3" id="KW-1185">Reference proteome</keyword>
<evidence type="ECO:0000313" key="3">
    <source>
        <dbReference type="Proteomes" id="UP000004110"/>
    </source>
</evidence>
<evidence type="ECO:0000256" key="1">
    <source>
        <dbReference type="SAM" id="MobiDB-lite"/>
    </source>
</evidence>
<reference evidence="2" key="2">
    <citation type="submission" date="2013-11" db="EMBL/GenBank/DDBJ databases">
        <title>Draft genome sequence of Bacteroides uniformis (ATCC 8492).</title>
        <authorList>
            <person name="Sudarsanam P."/>
            <person name="Ley R."/>
            <person name="Guruge J."/>
            <person name="Turnbaugh P.J."/>
            <person name="Mahowald M."/>
            <person name="Liep D."/>
            <person name="Gordon J."/>
        </authorList>
    </citation>
    <scope>NUCLEOTIDE SEQUENCE</scope>
    <source>
        <strain evidence="2">ATCC 8492</strain>
    </source>
</reference>